<evidence type="ECO:0000256" key="2">
    <source>
        <dbReference type="ARBA" id="ARBA00023136"/>
    </source>
</evidence>
<dbReference type="InterPro" id="IPR051407">
    <property type="entry name" value="Bact_OM_lipoprot/Surf_antigen"/>
</dbReference>
<keyword evidence="6" id="KW-1185">Reference proteome</keyword>
<dbReference type="InterPro" id="IPR008816">
    <property type="entry name" value="Gly_zipper_2TM_dom"/>
</dbReference>
<evidence type="ECO:0000256" key="1">
    <source>
        <dbReference type="ARBA" id="ARBA00004370"/>
    </source>
</evidence>
<proteinExistence type="predicted"/>
<sequence length="173" mass="18932">MKTARILLATAALVAVGQASASDFSDYARVRSATPEYERVNQPRQECSIEQVQVEPRRVESGRNVGGAIIGGIAGALIGNQVGQGHGREAATAAGAVAGALIGDRVENRDGSTTVYEEPRSREVRRCRQVDNWQSRITGYRVEYEYAGRRYTTIMPNDPGRELRVRVSVEPQQ</sequence>
<reference evidence="5" key="1">
    <citation type="submission" date="2023-03" db="EMBL/GenBank/DDBJ databases">
        <title>Chitinimonas shenzhenensis gen. nov., sp. nov., a novel member of family Burkholderiaceae isolated from activated sludge collected in Shen Zhen, China.</title>
        <authorList>
            <person name="Wang X."/>
        </authorList>
    </citation>
    <scope>NUCLEOTIDE SEQUENCE</scope>
    <source>
        <strain evidence="5">DQS-5</strain>
    </source>
</reference>
<dbReference type="RefSeq" id="WP_284099974.1">
    <property type="nucleotide sequence ID" value="NZ_JARRAF010000005.1"/>
</dbReference>
<feature type="chain" id="PRO_5045289805" evidence="3">
    <location>
        <begin position="22"/>
        <end position="173"/>
    </location>
</feature>
<name>A0ABT7DUB3_9NEIS</name>
<dbReference type="PANTHER" id="PTHR35603">
    <property type="match status" value="1"/>
</dbReference>
<organism evidence="5 6">
    <name type="scientific">Parachitinimonas caeni</name>
    <dbReference type="NCBI Taxonomy" id="3031301"/>
    <lineage>
        <taxon>Bacteria</taxon>
        <taxon>Pseudomonadati</taxon>
        <taxon>Pseudomonadota</taxon>
        <taxon>Betaproteobacteria</taxon>
        <taxon>Neisseriales</taxon>
        <taxon>Chitinibacteraceae</taxon>
        <taxon>Parachitinimonas</taxon>
    </lineage>
</organism>
<dbReference type="Proteomes" id="UP001172778">
    <property type="component" value="Unassembled WGS sequence"/>
</dbReference>
<evidence type="ECO:0000313" key="5">
    <source>
        <dbReference type="EMBL" id="MDK2123677.1"/>
    </source>
</evidence>
<feature type="signal peptide" evidence="3">
    <location>
        <begin position="1"/>
        <end position="21"/>
    </location>
</feature>
<keyword evidence="3" id="KW-0732">Signal</keyword>
<dbReference type="NCBIfam" id="NF008437">
    <property type="entry name" value="PRK11280.1"/>
    <property type="match status" value="1"/>
</dbReference>
<protein>
    <submittedName>
        <fullName evidence="5">Glycine zipper 2TM domain-containing protein</fullName>
    </submittedName>
</protein>
<dbReference type="PANTHER" id="PTHR35603:SF2">
    <property type="entry name" value="OUTER MEMBRANE LIPOPROTEIN"/>
    <property type="match status" value="1"/>
</dbReference>
<evidence type="ECO:0000313" key="6">
    <source>
        <dbReference type="Proteomes" id="UP001172778"/>
    </source>
</evidence>
<dbReference type="Pfam" id="PF05433">
    <property type="entry name" value="Rick_17kDa_Anti"/>
    <property type="match status" value="1"/>
</dbReference>
<evidence type="ECO:0000256" key="3">
    <source>
        <dbReference type="SAM" id="SignalP"/>
    </source>
</evidence>
<keyword evidence="2" id="KW-0472">Membrane</keyword>
<feature type="domain" description="Glycine zipper 2TM" evidence="4">
    <location>
        <begin position="66"/>
        <end position="106"/>
    </location>
</feature>
<dbReference type="EMBL" id="JARRAF010000005">
    <property type="protein sequence ID" value="MDK2123677.1"/>
    <property type="molecule type" value="Genomic_DNA"/>
</dbReference>
<evidence type="ECO:0000259" key="4">
    <source>
        <dbReference type="Pfam" id="PF05433"/>
    </source>
</evidence>
<accession>A0ABT7DUB3</accession>
<comment type="caution">
    <text evidence="5">The sequence shown here is derived from an EMBL/GenBank/DDBJ whole genome shotgun (WGS) entry which is preliminary data.</text>
</comment>
<comment type="subcellular location">
    <subcellularLocation>
        <location evidence="1">Membrane</location>
    </subcellularLocation>
</comment>
<gene>
    <name evidence="5" type="ORF">PZA18_06410</name>
</gene>